<sequence length="215" mass="24260">MGDYKRNQALEAISVALGQGRAPSLALHTEIRRLLDADRSLRRSASSKDPASMRYAFFSGEAPGRGAEVYFSSYEVFALLKALDLMHHGWPQATAVKIMRQARPLLESKHEYILHLDPAELFDEKRIREITERSSATVSTTYPLYLVISSRKGRTLQNVRDETREVVVLENEELMPFMLREAGISFTVMELTRQAYDLQAALAKTTPSKRGRGNA</sequence>
<dbReference type="AlphaFoldDB" id="A0A1E3W6F3"/>
<keyword evidence="2" id="KW-1185">Reference proteome</keyword>
<evidence type="ECO:0000313" key="2">
    <source>
        <dbReference type="Proteomes" id="UP000094501"/>
    </source>
</evidence>
<dbReference type="EMBL" id="LPWG01000004">
    <property type="protein sequence ID" value="ODS00677.1"/>
    <property type="molecule type" value="Genomic_DNA"/>
</dbReference>
<name>A0A1E3W6F3_9HYPH</name>
<accession>A0A1E3W6F3</accession>
<evidence type="ECO:0000313" key="1">
    <source>
        <dbReference type="EMBL" id="ODS00677.1"/>
    </source>
</evidence>
<comment type="caution">
    <text evidence="1">The sequence shown here is derived from an EMBL/GenBank/DDBJ whole genome shotgun (WGS) entry which is preliminary data.</text>
</comment>
<reference evidence="1 2" key="1">
    <citation type="journal article" date="2016" name="Environ. Microbiol.">
        <title>New Methyloceanibacter diversity from North Sea sediments includes methanotroph containing solely the soluble methane monooxygenase.</title>
        <authorList>
            <person name="Vekeman B."/>
            <person name="Kerckhof F.M."/>
            <person name="Cremers G."/>
            <person name="de Vos P."/>
            <person name="Vandamme P."/>
            <person name="Boon N."/>
            <person name="Op den Camp H.J."/>
            <person name="Heylen K."/>
        </authorList>
    </citation>
    <scope>NUCLEOTIDE SEQUENCE [LARGE SCALE GENOMIC DNA]</scope>
    <source>
        <strain evidence="1 2">R-67174</strain>
    </source>
</reference>
<dbReference type="Proteomes" id="UP000094501">
    <property type="component" value="Unassembled WGS sequence"/>
</dbReference>
<proteinExistence type="predicted"/>
<protein>
    <submittedName>
        <fullName evidence="1">Uncharacterized protein</fullName>
    </submittedName>
</protein>
<gene>
    <name evidence="1" type="ORF">AUC68_13845</name>
</gene>
<organism evidence="1 2">
    <name type="scientific">Methyloceanibacter methanicus</name>
    <dbReference type="NCBI Taxonomy" id="1774968"/>
    <lineage>
        <taxon>Bacteria</taxon>
        <taxon>Pseudomonadati</taxon>
        <taxon>Pseudomonadota</taxon>
        <taxon>Alphaproteobacteria</taxon>
        <taxon>Hyphomicrobiales</taxon>
        <taxon>Hyphomicrobiaceae</taxon>
        <taxon>Methyloceanibacter</taxon>
    </lineage>
</organism>